<dbReference type="Pfam" id="PF02622">
    <property type="entry name" value="DUF179"/>
    <property type="match status" value="1"/>
</dbReference>
<sequence>MNQALLKLNHHFLIPTPQLQDDRFVDTLVYICRHTKEGAWGFVVNQPLPNSVGALLADLDLPVSQQMMNTPAVDGGPVRIEAGFVLHTGQPDFKSSFVIAENVCLTTSKDILQHLAFGELSHYLLCMGHCSWSKGQLEAEVCAGDWYICPADLPTLFLTPFADRLAACYAKMGIKPERLAANLGYA</sequence>
<dbReference type="EMBL" id="LR134343">
    <property type="protein sequence ID" value="VEG12476.1"/>
    <property type="molecule type" value="Genomic_DNA"/>
</dbReference>
<organism evidence="3 4">
    <name type="scientific">Moraxella cuniculi</name>
    <dbReference type="NCBI Taxonomy" id="34061"/>
    <lineage>
        <taxon>Bacteria</taxon>
        <taxon>Pseudomonadati</taxon>
        <taxon>Pseudomonadota</taxon>
        <taxon>Gammaproteobacteria</taxon>
        <taxon>Moraxellales</taxon>
        <taxon>Moraxellaceae</taxon>
        <taxon>Moraxella</taxon>
    </lineage>
</organism>
<dbReference type="HAMAP" id="MF_00758">
    <property type="entry name" value="UPF0301"/>
    <property type="match status" value="1"/>
</dbReference>
<dbReference type="RefSeq" id="WP_126329722.1">
    <property type="nucleotide sequence ID" value="NZ_LR134343.1"/>
</dbReference>
<dbReference type="Proteomes" id="UP000274100">
    <property type="component" value="Chromosome"/>
</dbReference>
<dbReference type="Gene3D" id="3.40.1740.10">
    <property type="entry name" value="VC0467-like"/>
    <property type="match status" value="1"/>
</dbReference>
<protein>
    <recommendedName>
        <fullName evidence="2">UPF0301 protein NCTC10297_00398</fullName>
    </recommendedName>
</protein>
<evidence type="ECO:0000313" key="3">
    <source>
        <dbReference type="EMBL" id="VEG12476.1"/>
    </source>
</evidence>
<proteinExistence type="inferred from homology"/>
<evidence type="ECO:0000256" key="2">
    <source>
        <dbReference type="HAMAP-Rule" id="MF_00758"/>
    </source>
</evidence>
<dbReference type="GO" id="GO:0005829">
    <property type="term" value="C:cytosol"/>
    <property type="evidence" value="ECO:0007669"/>
    <property type="project" value="TreeGrafter"/>
</dbReference>
<dbReference type="PANTHER" id="PTHR30327">
    <property type="entry name" value="UNCHARACTERIZED PROTEIN YQGE"/>
    <property type="match status" value="1"/>
</dbReference>
<dbReference type="OrthoDB" id="9807486at2"/>
<dbReference type="SUPFAM" id="SSF143456">
    <property type="entry name" value="VC0467-like"/>
    <property type="match status" value="1"/>
</dbReference>
<comment type="similarity">
    <text evidence="1 2">Belongs to the UPF0301 (AlgH) family.</text>
</comment>
<dbReference type="AlphaFoldDB" id="A0A448GUM0"/>
<evidence type="ECO:0000256" key="1">
    <source>
        <dbReference type="ARBA" id="ARBA00009600"/>
    </source>
</evidence>
<name>A0A448GUM0_9GAMM</name>
<dbReference type="InterPro" id="IPR003774">
    <property type="entry name" value="AlgH-like"/>
</dbReference>
<dbReference type="PANTHER" id="PTHR30327:SF1">
    <property type="entry name" value="UPF0301 PROTEIN YQGE"/>
    <property type="match status" value="1"/>
</dbReference>
<evidence type="ECO:0000313" key="4">
    <source>
        <dbReference type="Proteomes" id="UP000274100"/>
    </source>
</evidence>
<accession>A0A448GUM0</accession>
<dbReference type="KEGG" id="mcun:NCTC10297_00398"/>
<gene>
    <name evidence="3" type="ORF">NCTC10297_00398</name>
</gene>
<reference evidence="3 4" key="1">
    <citation type="submission" date="2018-12" db="EMBL/GenBank/DDBJ databases">
        <authorList>
            <consortium name="Pathogen Informatics"/>
        </authorList>
    </citation>
    <scope>NUCLEOTIDE SEQUENCE [LARGE SCALE GENOMIC DNA]</scope>
    <source>
        <strain evidence="3 4">NCTC10297</strain>
    </source>
</reference>